<sequence>MTINISCGHQLTIFHFNDVYNIEPAKIEPQGGAARMVTTYKSIRDRNPMVLFSGDCLNPSMISSVEKGNQMLPVFEALNVSCAVLGNHEFDFGLEVLENFMGRCSFPWLLSNVLDKCTGEIIAGAKETHMVDWNGIKVGLLGLAEQDWLVTLPTLDFTDMVFTDYVACATDLSERLRQQGADVVIALTHMRMKNDITLAEKVPGVDIILGGHDHDYHIEQIEGRYIIKSGTDFQNASIITLNMTPDKKIGSVDIEEITLDSTVIEDEPMKDIVDSYLGNVIIITSKLTLCLRMISI</sequence>
<organism evidence="2 3">
    <name type="scientific">Bugula neritina</name>
    <name type="common">Brown bryozoan</name>
    <name type="synonym">Sertularia neritina</name>
    <dbReference type="NCBI Taxonomy" id="10212"/>
    <lineage>
        <taxon>Eukaryota</taxon>
        <taxon>Metazoa</taxon>
        <taxon>Spiralia</taxon>
        <taxon>Lophotrochozoa</taxon>
        <taxon>Bryozoa</taxon>
        <taxon>Gymnolaemata</taxon>
        <taxon>Cheilostomatida</taxon>
        <taxon>Flustrina</taxon>
        <taxon>Buguloidea</taxon>
        <taxon>Bugulidae</taxon>
        <taxon>Bugula</taxon>
    </lineage>
</organism>
<name>A0A7J7IU16_BUGNE</name>
<keyword evidence="3" id="KW-1185">Reference proteome</keyword>
<protein>
    <recommendedName>
        <fullName evidence="1">Calcineurin-like phosphoesterase domain-containing protein</fullName>
    </recommendedName>
</protein>
<dbReference type="SUPFAM" id="SSF56300">
    <property type="entry name" value="Metallo-dependent phosphatases"/>
    <property type="match status" value="1"/>
</dbReference>
<proteinExistence type="predicted"/>
<dbReference type="InterPro" id="IPR006179">
    <property type="entry name" value="5_nucleotidase/apyrase"/>
</dbReference>
<dbReference type="InterPro" id="IPR029052">
    <property type="entry name" value="Metallo-depent_PP-like"/>
</dbReference>
<dbReference type="Gene3D" id="3.60.21.10">
    <property type="match status" value="1"/>
</dbReference>
<evidence type="ECO:0000313" key="2">
    <source>
        <dbReference type="EMBL" id="KAF6016894.1"/>
    </source>
</evidence>
<dbReference type="AlphaFoldDB" id="A0A7J7IU16"/>
<dbReference type="PANTHER" id="PTHR11575:SF48">
    <property type="entry name" value="5'-NUCLEOTIDASE"/>
    <property type="match status" value="1"/>
</dbReference>
<reference evidence="2" key="1">
    <citation type="submission" date="2020-06" db="EMBL/GenBank/DDBJ databases">
        <title>Draft genome of Bugula neritina, a colonial animal packing powerful symbionts and potential medicines.</title>
        <authorList>
            <person name="Rayko M."/>
        </authorList>
    </citation>
    <scope>NUCLEOTIDE SEQUENCE [LARGE SCALE GENOMIC DNA]</scope>
    <source>
        <strain evidence="2">Kwan_BN1</strain>
    </source>
</reference>
<dbReference type="Proteomes" id="UP000593567">
    <property type="component" value="Unassembled WGS sequence"/>
</dbReference>
<evidence type="ECO:0000259" key="1">
    <source>
        <dbReference type="Pfam" id="PF00149"/>
    </source>
</evidence>
<dbReference type="EMBL" id="VXIV02003453">
    <property type="protein sequence ID" value="KAF6016894.1"/>
    <property type="molecule type" value="Genomic_DNA"/>
</dbReference>
<dbReference type="GO" id="GO:0016787">
    <property type="term" value="F:hydrolase activity"/>
    <property type="evidence" value="ECO:0007669"/>
    <property type="project" value="InterPro"/>
</dbReference>
<comment type="caution">
    <text evidence="2">The sequence shown here is derived from an EMBL/GenBank/DDBJ whole genome shotgun (WGS) entry which is preliminary data.</text>
</comment>
<dbReference type="GO" id="GO:0009166">
    <property type="term" value="P:nucleotide catabolic process"/>
    <property type="evidence" value="ECO:0007669"/>
    <property type="project" value="InterPro"/>
</dbReference>
<gene>
    <name evidence="2" type="ORF">EB796_024792</name>
</gene>
<dbReference type="PANTHER" id="PTHR11575">
    <property type="entry name" value="5'-NUCLEOTIDASE-RELATED"/>
    <property type="match status" value="1"/>
</dbReference>
<evidence type="ECO:0000313" key="3">
    <source>
        <dbReference type="Proteomes" id="UP000593567"/>
    </source>
</evidence>
<dbReference type="Pfam" id="PF00149">
    <property type="entry name" value="Metallophos"/>
    <property type="match status" value="1"/>
</dbReference>
<dbReference type="OrthoDB" id="10252235at2759"/>
<feature type="domain" description="Calcineurin-like phosphoesterase" evidence="1">
    <location>
        <begin position="12"/>
        <end position="216"/>
    </location>
</feature>
<accession>A0A7J7IU16</accession>
<dbReference type="InterPro" id="IPR004843">
    <property type="entry name" value="Calcineurin-like_PHP"/>
</dbReference>
<dbReference type="PRINTS" id="PR01607">
    <property type="entry name" value="APYRASEFAMLY"/>
</dbReference>